<name>A0A1I6MDR3_9RHOB</name>
<sequence length="59" mass="7255">MTPYLNTRDVQQHYRIGRSTLYRWQTVPDIRFPKPLKIGHRLLWRESDLVKFDERISAR</sequence>
<dbReference type="Proteomes" id="UP000198926">
    <property type="component" value="Unassembled WGS sequence"/>
</dbReference>
<proteinExistence type="predicted"/>
<dbReference type="STRING" id="1123755.SAMN05444714_1600"/>
<dbReference type="AlphaFoldDB" id="A0A1I6MDR3"/>
<evidence type="ECO:0000313" key="1">
    <source>
        <dbReference type="EMBL" id="SFS13753.1"/>
    </source>
</evidence>
<evidence type="ECO:0000313" key="2">
    <source>
        <dbReference type="Proteomes" id="UP000198926"/>
    </source>
</evidence>
<reference evidence="1 2" key="1">
    <citation type="submission" date="2016-10" db="EMBL/GenBank/DDBJ databases">
        <authorList>
            <person name="de Groot N.N."/>
        </authorList>
    </citation>
    <scope>NUCLEOTIDE SEQUENCE [LARGE SCALE GENOMIC DNA]</scope>
    <source>
        <strain evidence="1 2">DSM 29433</strain>
    </source>
</reference>
<organism evidence="1 2">
    <name type="scientific">Yoonia litorea</name>
    <dbReference type="NCBI Taxonomy" id="1123755"/>
    <lineage>
        <taxon>Bacteria</taxon>
        <taxon>Pseudomonadati</taxon>
        <taxon>Pseudomonadota</taxon>
        <taxon>Alphaproteobacteria</taxon>
        <taxon>Rhodobacterales</taxon>
        <taxon>Paracoccaceae</taxon>
        <taxon>Yoonia</taxon>
    </lineage>
</organism>
<keyword evidence="2" id="KW-1185">Reference proteome</keyword>
<gene>
    <name evidence="1" type="ORF">SAMN05444714_1600</name>
</gene>
<dbReference type="InterPro" id="IPR010260">
    <property type="entry name" value="AlpA"/>
</dbReference>
<protein>
    <submittedName>
        <fullName evidence="1">Transcriptional regulator, AlpA family</fullName>
    </submittedName>
</protein>
<dbReference type="Pfam" id="PF05930">
    <property type="entry name" value="Phage_AlpA"/>
    <property type="match status" value="1"/>
</dbReference>
<dbReference type="EMBL" id="FOZM01000001">
    <property type="protein sequence ID" value="SFS13753.1"/>
    <property type="molecule type" value="Genomic_DNA"/>
</dbReference>
<dbReference type="RefSeq" id="WP_090206125.1">
    <property type="nucleotide sequence ID" value="NZ_FOZM01000001.1"/>
</dbReference>
<accession>A0A1I6MDR3</accession>
<dbReference type="Gene3D" id="1.10.238.160">
    <property type="match status" value="1"/>
</dbReference>
<dbReference type="OrthoDB" id="8091188at2"/>